<dbReference type="InterPro" id="IPR003383">
    <property type="entry name" value="Circovirus_capsid"/>
</dbReference>
<evidence type="ECO:0000256" key="10">
    <source>
        <dbReference type="ARBA" id="ARBA00022804"/>
    </source>
</evidence>
<keyword evidence="14" id="KW-1160">Virus entry into host cell</keyword>
<evidence type="ECO:0000256" key="6">
    <source>
        <dbReference type="ARBA" id="ARBA00022561"/>
    </source>
</evidence>
<keyword evidence="13" id="KW-0238">DNA-binding</keyword>
<keyword evidence="5" id="KW-1163">Viral penetration into host nucleus</keyword>
<evidence type="ECO:0000256" key="3">
    <source>
        <dbReference type="ARBA" id="ARBA00010301"/>
    </source>
</evidence>
<dbReference type="GO" id="GO:0043657">
    <property type="term" value="C:host cell"/>
    <property type="evidence" value="ECO:0007669"/>
    <property type="project" value="GOC"/>
</dbReference>
<dbReference type="Pfam" id="PF02443">
    <property type="entry name" value="Circo_capsid"/>
    <property type="match status" value="1"/>
</dbReference>
<dbReference type="GO" id="GO:0039615">
    <property type="term" value="C:T=1 icosahedral viral capsid"/>
    <property type="evidence" value="ECO:0007669"/>
    <property type="project" value="UniProtKB-KW"/>
</dbReference>
<reference evidence="16 17" key="1">
    <citation type="journal article" date="2015" name="PLoS ONE">
        <title>Genomic Characterization of Novel Circular ssDNA Viruses from Insectivorous Bats in Southern Brazil.</title>
        <authorList>
            <person name="Lima F.E."/>
            <person name="Cibulski S.P."/>
            <person name="Dos Santos H.F."/>
            <person name="Teixeira T.F."/>
            <person name="Varela A.P."/>
            <person name="Roehe P.M."/>
            <person name="Delwart E."/>
            <person name="Franco A.C."/>
        </authorList>
    </citation>
    <scope>NUCLEOTIDE SEQUENCE [LARGE SCALE GENOMIC DNA]</scope>
    <source>
        <strain evidence="16">Cluster II</strain>
    </source>
</reference>
<dbReference type="GeneID" id="22318776"/>
<comment type="similarity">
    <text evidence="3">Belongs to the circoviridae capsid protein family.</text>
</comment>
<dbReference type="GO" id="GO:0019062">
    <property type="term" value="P:virion attachment to host cell"/>
    <property type="evidence" value="ECO:0007669"/>
    <property type="project" value="UniProtKB-KW"/>
</dbReference>
<dbReference type="Proteomes" id="UP000162357">
    <property type="component" value="Segment"/>
</dbReference>
<dbReference type="RefSeq" id="YP_009110679.1">
    <property type="nucleotide sequence ID" value="NC_025791.1"/>
</dbReference>
<dbReference type="GO" id="GO:0003677">
    <property type="term" value="F:DNA binding"/>
    <property type="evidence" value="ECO:0007669"/>
    <property type="project" value="UniProtKB-KW"/>
</dbReference>
<name>A0A0A0YSC8_9CIRC</name>
<organism evidence="16 17">
    <name type="scientific">Bat associated cyclovirus 12</name>
    <dbReference type="NCBI Taxonomy" id="1987737"/>
    <lineage>
        <taxon>Viruses</taxon>
        <taxon>Monodnaviria</taxon>
        <taxon>Shotokuvirae</taxon>
        <taxon>Cressdnaviricota</taxon>
        <taxon>Arfiviricetes</taxon>
        <taxon>Cirlivirales</taxon>
        <taxon>Circoviridae</taxon>
        <taxon>Cyclovirus</taxon>
        <taxon>Cyclovirus doi</taxon>
    </lineage>
</organism>
<keyword evidence="12" id="KW-1164">Virus endocytosis by host</keyword>
<dbReference type="GO" id="GO:0075509">
    <property type="term" value="P:endocytosis involved in viral entry into host cell"/>
    <property type="evidence" value="ECO:0007669"/>
    <property type="project" value="UniProtKB-KW"/>
</dbReference>
<evidence type="ECO:0000256" key="5">
    <source>
        <dbReference type="ARBA" id="ARBA00022524"/>
    </source>
</evidence>
<evidence type="ECO:0000256" key="12">
    <source>
        <dbReference type="ARBA" id="ARBA00022890"/>
    </source>
</evidence>
<keyword evidence="4" id="KW-1140">T=1 icosahedral capsid protein</keyword>
<keyword evidence="11" id="KW-0946">Virion</keyword>
<accession>A0A0A0YSC8</accession>
<dbReference type="GO" id="GO:0075732">
    <property type="term" value="P:viral penetration into host nucleus"/>
    <property type="evidence" value="ECO:0007669"/>
    <property type="project" value="UniProtKB-KW"/>
</dbReference>
<keyword evidence="17" id="KW-1185">Reference proteome</keyword>
<evidence type="ECO:0000256" key="14">
    <source>
        <dbReference type="ARBA" id="ARBA00023296"/>
    </source>
</evidence>
<dbReference type="GO" id="GO:0042025">
    <property type="term" value="C:host cell nucleus"/>
    <property type="evidence" value="ECO:0007669"/>
    <property type="project" value="UniProtKB-SubCell"/>
</dbReference>
<keyword evidence="10" id="KW-1161">Viral attachment to host cell</keyword>
<comment type="subcellular location">
    <subcellularLocation>
        <location evidence="1">Host nucleus</location>
    </subcellularLocation>
    <subcellularLocation>
        <location evidence="2">Virion</location>
    </subcellularLocation>
</comment>
<evidence type="ECO:0000256" key="9">
    <source>
        <dbReference type="ARBA" id="ARBA00022595"/>
    </source>
</evidence>
<evidence type="ECO:0000256" key="11">
    <source>
        <dbReference type="ARBA" id="ARBA00022844"/>
    </source>
</evidence>
<gene>
    <name evidence="16" type="primary">Rep</name>
</gene>
<evidence type="ECO:0000256" key="7">
    <source>
        <dbReference type="ARBA" id="ARBA00022562"/>
    </source>
</evidence>
<evidence type="ECO:0000256" key="2">
    <source>
        <dbReference type="ARBA" id="ARBA00004328"/>
    </source>
</evidence>
<keyword evidence="9" id="KW-1162">Viral penetration into host cytoplasm</keyword>
<protein>
    <submittedName>
        <fullName evidence="16">Replicase</fullName>
    </submittedName>
</protein>
<dbReference type="OrthoDB" id="18040at10239"/>
<comment type="subunit">
    <text evidence="15">Homomultimer. Assembles in the nucleus, presumably in an immature form, then migrates to the cytoplasm once assembled as mature virion. Interacts with Rep; this interaction relocates Rep into the nucleus.</text>
</comment>
<sequence length="221" mass="25533">MAWFRRRYPMRRRRFRRRGRIFKRKRRVRRSRGNLFCKFTKVTTLPVPLNAAPDWSLSFVPSDFSEYTALAANFEYIQFMKVRVRVVPEQNVSNNSTSRMPTYAMLPWHRPSPPGTTISYTQFISSDKAKIFRGTQVGHQSYVPNTLVYSEPTAGGASGEAHQMIWKPKIARASDNTKLPRIFCGLMAFQGDTSISEGNNGYFNIFTDVWVKCVNQNTLMP</sequence>
<dbReference type="KEGG" id="vg:22318776"/>
<dbReference type="EMBL" id="KM382269">
    <property type="protein sequence ID" value="AIX11622.1"/>
    <property type="molecule type" value="Genomic_DNA"/>
</dbReference>
<evidence type="ECO:0000256" key="8">
    <source>
        <dbReference type="ARBA" id="ARBA00022581"/>
    </source>
</evidence>
<evidence type="ECO:0000313" key="17">
    <source>
        <dbReference type="Proteomes" id="UP000162357"/>
    </source>
</evidence>
<evidence type="ECO:0000256" key="13">
    <source>
        <dbReference type="ARBA" id="ARBA00023125"/>
    </source>
</evidence>
<evidence type="ECO:0000256" key="4">
    <source>
        <dbReference type="ARBA" id="ARBA00022431"/>
    </source>
</evidence>
<evidence type="ECO:0000256" key="1">
    <source>
        <dbReference type="ARBA" id="ARBA00004147"/>
    </source>
</evidence>
<dbReference type="GO" id="GO:0019069">
    <property type="term" value="P:viral capsid assembly"/>
    <property type="evidence" value="ECO:0007669"/>
    <property type="project" value="InterPro"/>
</dbReference>
<keyword evidence="8" id="KW-0945">Host-virus interaction</keyword>
<proteinExistence type="inferred from homology"/>
<evidence type="ECO:0000313" key="16">
    <source>
        <dbReference type="EMBL" id="AIX11622.1"/>
    </source>
</evidence>
<keyword evidence="7" id="KW-1048">Host nucleus</keyword>
<evidence type="ECO:0000256" key="15">
    <source>
        <dbReference type="ARBA" id="ARBA00046863"/>
    </source>
</evidence>
<keyword evidence="6" id="KW-0167">Capsid protein</keyword>